<evidence type="ECO:0000259" key="1">
    <source>
        <dbReference type="Pfam" id="PF23961"/>
    </source>
</evidence>
<dbReference type="NCBIfam" id="NF047498">
    <property type="entry name" value="LIC_12616_fam"/>
    <property type="match status" value="1"/>
</dbReference>
<dbReference type="OrthoDB" id="7507242at2"/>
<accession>A0A437MC81</accession>
<feature type="domain" description="Phage neck terminator protein gp12-like" evidence="1">
    <location>
        <begin position="130"/>
        <end position="230"/>
    </location>
</feature>
<gene>
    <name evidence="2" type="ORF">EOD42_16830</name>
</gene>
<sequence length="236" mass="24943">MPTTISLTETQILTVLRSFLLAVLPSGTEVVRGQTNRVPEPIGPDFVVMTPIMRERLATNETNYHDAALTGSATGQTLDVTAVDFGEVVIGAPLYGPGIPAGIYVSSFGTGTGGVGTYNLNAPIAPVSGDLFAGTGQAMQATRVTVQIDVHGPLSGDNAQLISTLLRSDYACQFFADQRSDVAPLYASDPRQAPFLNGEKQIETRWTLDAVLQANPVVTTPQQFAGEVVIDLNPLP</sequence>
<proteinExistence type="predicted"/>
<comment type="caution">
    <text evidence="2">The sequence shown here is derived from an EMBL/GenBank/DDBJ whole genome shotgun (WGS) entry which is preliminary data.</text>
</comment>
<reference evidence="2 3" key="1">
    <citation type="submission" date="2019-01" db="EMBL/GenBank/DDBJ databases">
        <authorList>
            <person name="Chen W.-M."/>
        </authorList>
    </citation>
    <scope>NUCLEOTIDE SEQUENCE [LARGE SCALE GENOMIC DNA]</scope>
    <source>
        <strain evidence="2 3">CCP-6</strain>
    </source>
</reference>
<name>A0A437MC81_9PROT</name>
<dbReference type="AlphaFoldDB" id="A0A437MC81"/>
<dbReference type="EMBL" id="SACL01000006">
    <property type="protein sequence ID" value="RVT95249.1"/>
    <property type="molecule type" value="Genomic_DNA"/>
</dbReference>
<dbReference type="InterPro" id="IPR057087">
    <property type="entry name" value="Gp12-like"/>
</dbReference>
<evidence type="ECO:0000313" key="3">
    <source>
        <dbReference type="Proteomes" id="UP000282957"/>
    </source>
</evidence>
<evidence type="ECO:0000313" key="2">
    <source>
        <dbReference type="EMBL" id="RVT95249.1"/>
    </source>
</evidence>
<dbReference type="Pfam" id="PF23961">
    <property type="entry name" value="Phage_tail_terminator_9"/>
    <property type="match status" value="1"/>
</dbReference>
<keyword evidence="3" id="KW-1185">Reference proteome</keyword>
<protein>
    <recommendedName>
        <fullName evidence="1">Phage neck terminator protein gp12-like domain-containing protein</fullName>
    </recommendedName>
</protein>
<dbReference type="Proteomes" id="UP000282957">
    <property type="component" value="Unassembled WGS sequence"/>
</dbReference>
<dbReference type="RefSeq" id="WP_127788737.1">
    <property type="nucleotide sequence ID" value="NZ_SACL01000006.1"/>
</dbReference>
<organism evidence="2 3">
    <name type="scientific">Rhodovarius crocodyli</name>
    <dbReference type="NCBI Taxonomy" id="1979269"/>
    <lineage>
        <taxon>Bacteria</taxon>
        <taxon>Pseudomonadati</taxon>
        <taxon>Pseudomonadota</taxon>
        <taxon>Alphaproteobacteria</taxon>
        <taxon>Acetobacterales</taxon>
        <taxon>Roseomonadaceae</taxon>
        <taxon>Rhodovarius</taxon>
    </lineage>
</organism>